<dbReference type="Gene3D" id="3.40.140.10">
    <property type="entry name" value="Cytidine Deaminase, domain 2"/>
    <property type="match status" value="1"/>
</dbReference>
<feature type="domain" description="Nuclear pore localisation protein Npl4 ubiquitin-like" evidence="2">
    <location>
        <begin position="1"/>
        <end position="81"/>
    </location>
</feature>
<dbReference type="GO" id="GO:0006511">
    <property type="term" value="P:ubiquitin-dependent protein catabolic process"/>
    <property type="evidence" value="ECO:0007669"/>
    <property type="project" value="InterPro"/>
</dbReference>
<dbReference type="InterPro" id="IPR016563">
    <property type="entry name" value="Npl4"/>
</dbReference>
<reference evidence="3" key="1">
    <citation type="submission" date="2021-01" db="EMBL/GenBank/DDBJ databases">
        <authorList>
            <person name="Corre E."/>
            <person name="Pelletier E."/>
            <person name="Niang G."/>
            <person name="Scheremetjew M."/>
            <person name="Finn R."/>
            <person name="Kale V."/>
            <person name="Holt S."/>
            <person name="Cochrane G."/>
            <person name="Meng A."/>
            <person name="Brown T."/>
            <person name="Cohen L."/>
        </authorList>
    </citation>
    <scope>NUCLEOTIDE SEQUENCE</scope>
    <source>
        <strain evidence="3">SAG 11-49</strain>
    </source>
</reference>
<dbReference type="SUPFAM" id="SSF54236">
    <property type="entry name" value="Ubiquitin-like"/>
    <property type="match status" value="1"/>
</dbReference>
<dbReference type="PANTHER" id="PTHR12710">
    <property type="entry name" value="NUCLEAR PROTEIN LOCALIZATION 4"/>
    <property type="match status" value="1"/>
</dbReference>
<evidence type="ECO:0000313" key="3">
    <source>
        <dbReference type="EMBL" id="CAD8693473.1"/>
    </source>
</evidence>
<dbReference type="CDD" id="cd17055">
    <property type="entry name" value="Ubl_AtNPL4_like"/>
    <property type="match status" value="1"/>
</dbReference>
<dbReference type="InterPro" id="IPR029071">
    <property type="entry name" value="Ubiquitin-like_domsf"/>
</dbReference>
<dbReference type="Gene3D" id="3.10.20.90">
    <property type="entry name" value="Phosphatidylinositol 3-kinase Catalytic Subunit, Chain A, domain 1"/>
    <property type="match status" value="1"/>
</dbReference>
<dbReference type="GO" id="GO:0043130">
    <property type="term" value="F:ubiquitin binding"/>
    <property type="evidence" value="ECO:0007669"/>
    <property type="project" value="TreeGrafter"/>
</dbReference>
<gene>
    <name evidence="3" type="ORF">CLEI1391_LOCUS17656</name>
</gene>
<name>A0A7S0S117_9CHLO</name>
<dbReference type="Pfam" id="PF11543">
    <property type="entry name" value="UN_NPL4"/>
    <property type="match status" value="1"/>
</dbReference>
<dbReference type="PANTHER" id="PTHR12710:SF0">
    <property type="entry name" value="NUCLEAR PROTEIN LOCALIZATION PROTEIN 4 HOMOLOG"/>
    <property type="match status" value="1"/>
</dbReference>
<dbReference type="AlphaFoldDB" id="A0A7S0S117"/>
<evidence type="ECO:0008006" key="4">
    <source>
        <dbReference type="Google" id="ProtNLM"/>
    </source>
</evidence>
<evidence type="ECO:0000259" key="1">
    <source>
        <dbReference type="Pfam" id="PF05021"/>
    </source>
</evidence>
<protein>
    <recommendedName>
        <fullName evidence="4">MPN domain-containing protein</fullName>
    </recommendedName>
</protein>
<dbReference type="EMBL" id="HBFB01031500">
    <property type="protein sequence ID" value="CAD8693473.1"/>
    <property type="molecule type" value="Transcribed_RNA"/>
</dbReference>
<accession>A0A7S0S117</accession>
<dbReference type="GO" id="GO:0031625">
    <property type="term" value="F:ubiquitin protein ligase binding"/>
    <property type="evidence" value="ECO:0007669"/>
    <property type="project" value="TreeGrafter"/>
</dbReference>
<proteinExistence type="predicted"/>
<feature type="domain" description="Nuclear pore localisation protein NPL4 C-terminal" evidence="1">
    <location>
        <begin position="168"/>
        <end position="217"/>
    </location>
</feature>
<dbReference type="Pfam" id="PF05021">
    <property type="entry name" value="NPL4"/>
    <property type="match status" value="1"/>
</dbReference>
<organism evidence="3">
    <name type="scientific">Chlamydomonas leiostraca</name>
    <dbReference type="NCBI Taxonomy" id="1034604"/>
    <lineage>
        <taxon>Eukaryota</taxon>
        <taxon>Viridiplantae</taxon>
        <taxon>Chlorophyta</taxon>
        <taxon>core chlorophytes</taxon>
        <taxon>Chlorophyceae</taxon>
        <taxon>CS clade</taxon>
        <taxon>Chlamydomonadales</taxon>
        <taxon>Chlamydomonadaceae</taxon>
        <taxon>Chlamydomonas</taxon>
    </lineage>
</organism>
<dbReference type="GO" id="GO:0005634">
    <property type="term" value="C:nucleus"/>
    <property type="evidence" value="ECO:0007669"/>
    <property type="project" value="TreeGrafter"/>
</dbReference>
<sequence>MLLRLRSRDGLERVEVADTATVTDLKQAINASLNIPLHELRLSKNPGLLNSKATGEFAELDAAPRAMLKSLGVAHGDMLFMLYSGERNVEPVVKKGVLDTRPFGARMTVADIEAKQVRVTRQEKADIEAVSFDRQAANVFQSYVQSALAFSIKRGGILYGSVGEDKVVKVEFIYEPPQEGSPTGLTLHRGSEEEAQVDFLAGLLGLKKVGWVFAQSVAERDFIMHTGELLQTAAIQDEIGEHCATVVVSWDAGEGQTGFNPASGQVHFEAFQCSRQCVQLAKDGWLQAGDPPSGVTAMRNPKEPDLKDPVIVASKDVGEVDNDYFLVPVNIRDHDGPLATSFPVENRLLPQGKAELREHLRRGGGASSRNYTDKLADLHLLLWLSKQPNLDTNDMTLLCDAVRNHHPVMEGYRVIIDSIAGL</sequence>
<dbReference type="InterPro" id="IPR024682">
    <property type="entry name" value="Npl4_Ub-like_dom"/>
</dbReference>
<dbReference type="InterPro" id="IPR007717">
    <property type="entry name" value="NPL4_C"/>
</dbReference>
<evidence type="ECO:0000259" key="2">
    <source>
        <dbReference type="Pfam" id="PF11543"/>
    </source>
</evidence>